<dbReference type="PANTHER" id="PTHR33321">
    <property type="match status" value="1"/>
</dbReference>
<evidence type="ECO:0008006" key="4">
    <source>
        <dbReference type="Google" id="ProtNLM"/>
    </source>
</evidence>
<name>A0A8J8W3Z3_9EURO</name>
<dbReference type="Proteomes" id="UP000631181">
    <property type="component" value="Unassembled WGS sequence"/>
</dbReference>
<feature type="compositionally biased region" description="Polar residues" evidence="1">
    <location>
        <begin position="1"/>
        <end position="15"/>
    </location>
</feature>
<dbReference type="EMBL" id="WIWV01000030">
    <property type="protein sequence ID" value="KAF7717211.1"/>
    <property type="molecule type" value="Genomic_DNA"/>
</dbReference>
<dbReference type="InterPro" id="IPR007541">
    <property type="entry name" value="Uncharacterised_BSP"/>
</dbReference>
<reference evidence="2" key="1">
    <citation type="journal article" date="2020" name="Front. Microbiol.">
        <title>Gene regulatory networks of Penicillium echinulatum 2HH and Penicillium oxalicum 114-2 inferred by a computational biology approach.</title>
        <authorList>
            <person name="Lenz A.R."/>
            <person name="Galan-Vasquez E."/>
            <person name="Balbinot E."/>
            <person name="De Abreu F.P."/>
            <person name="De Oliveira N.S."/>
            <person name="Da Rosa L.O."/>
            <person name="De Avila E Silva S."/>
            <person name="Camassola M."/>
            <person name="Dillon A.J.P."/>
            <person name="Perez-Rueda E."/>
        </authorList>
    </citation>
    <scope>NUCLEOTIDE SEQUENCE</scope>
    <source>
        <strain evidence="2">S1M29</strain>
    </source>
</reference>
<dbReference type="OrthoDB" id="891726at2759"/>
<evidence type="ECO:0000313" key="2">
    <source>
        <dbReference type="EMBL" id="KAF7717211.1"/>
    </source>
</evidence>
<sequence length="321" mass="35106">MTTTAIPITSGQAPTESAIPKAVPCHSDSQTSADKEKSQDQRSIAVTGQPSQAKYRLHAEDFRHSGSAAFISYIPDVGATLDAALDNIIKYLYTSPARTSAAYSPTKVTAYSRGHQPEFVPSIPPTRSVTVFLRDFSGVAYTTGTELDNDHKEIHISLSYISHCKNSAAKNDPAHELAGVITHELVHCYQHTSPPDPVKDGKPISGPPGGLIEGIADFVRLKAGLSPPHWTRPTRASEREKKWDAGYQHTAFFLAWIEDVLVGQGAIGMLNDRLLRCGYIGEEDGQQGSHQDSFWKCLFGMGVADLWAKYGEWLDNDPKTR</sequence>
<dbReference type="PANTHER" id="PTHR33321:SF12">
    <property type="entry name" value="PLANT BASIC SECRETORY PROTEIN (BSP) FAMILY PROTEIN"/>
    <property type="match status" value="1"/>
</dbReference>
<keyword evidence="3" id="KW-1185">Reference proteome</keyword>
<accession>A0A8J8W3Z3</accession>
<dbReference type="Pfam" id="PF04450">
    <property type="entry name" value="BSP"/>
    <property type="match status" value="1"/>
</dbReference>
<gene>
    <name evidence="2" type="ORF">PECM_004746</name>
</gene>
<evidence type="ECO:0000256" key="1">
    <source>
        <dbReference type="SAM" id="MobiDB-lite"/>
    </source>
</evidence>
<organism evidence="2 3">
    <name type="scientific">Penicillium ucsense</name>
    <dbReference type="NCBI Taxonomy" id="2839758"/>
    <lineage>
        <taxon>Eukaryota</taxon>
        <taxon>Fungi</taxon>
        <taxon>Dikarya</taxon>
        <taxon>Ascomycota</taxon>
        <taxon>Pezizomycotina</taxon>
        <taxon>Eurotiomycetes</taxon>
        <taxon>Eurotiomycetidae</taxon>
        <taxon>Eurotiales</taxon>
        <taxon>Aspergillaceae</taxon>
        <taxon>Penicillium</taxon>
    </lineage>
</organism>
<protein>
    <recommendedName>
        <fullName evidence="4">PBSP domain-containing protein</fullName>
    </recommendedName>
</protein>
<feature type="compositionally biased region" description="Polar residues" evidence="1">
    <location>
        <begin position="41"/>
        <end position="50"/>
    </location>
</feature>
<proteinExistence type="predicted"/>
<comment type="caution">
    <text evidence="2">The sequence shown here is derived from an EMBL/GenBank/DDBJ whole genome shotgun (WGS) entry which is preliminary data.</text>
</comment>
<dbReference type="AlphaFoldDB" id="A0A8J8W3Z3"/>
<evidence type="ECO:0000313" key="3">
    <source>
        <dbReference type="Proteomes" id="UP000631181"/>
    </source>
</evidence>
<feature type="region of interest" description="Disordered" evidence="1">
    <location>
        <begin position="1"/>
        <end position="50"/>
    </location>
</feature>